<sequence>MNPTFMNPYKQHELYQLSC</sequence>
<organism evidence="1">
    <name type="scientific">Arundo donax</name>
    <name type="common">Giant reed</name>
    <name type="synonym">Donax arundinaceus</name>
    <dbReference type="NCBI Taxonomy" id="35708"/>
    <lineage>
        <taxon>Eukaryota</taxon>
        <taxon>Viridiplantae</taxon>
        <taxon>Streptophyta</taxon>
        <taxon>Embryophyta</taxon>
        <taxon>Tracheophyta</taxon>
        <taxon>Spermatophyta</taxon>
        <taxon>Magnoliopsida</taxon>
        <taxon>Liliopsida</taxon>
        <taxon>Poales</taxon>
        <taxon>Poaceae</taxon>
        <taxon>PACMAD clade</taxon>
        <taxon>Arundinoideae</taxon>
        <taxon>Arundineae</taxon>
        <taxon>Arundo</taxon>
    </lineage>
</organism>
<proteinExistence type="predicted"/>
<reference evidence="1" key="1">
    <citation type="submission" date="2014-09" db="EMBL/GenBank/DDBJ databases">
        <authorList>
            <person name="Magalhaes I.L.F."/>
            <person name="Oliveira U."/>
            <person name="Santos F.R."/>
            <person name="Vidigal T.H.D.A."/>
            <person name="Brescovit A.D."/>
            <person name="Santos A.J."/>
        </authorList>
    </citation>
    <scope>NUCLEOTIDE SEQUENCE</scope>
    <source>
        <tissue evidence="1">Shoot tissue taken approximately 20 cm above the soil surface</tissue>
    </source>
</reference>
<dbReference type="AlphaFoldDB" id="A0A0A9B750"/>
<dbReference type="EMBL" id="GBRH01238046">
    <property type="protein sequence ID" value="JAD59849.1"/>
    <property type="molecule type" value="Transcribed_RNA"/>
</dbReference>
<evidence type="ECO:0000313" key="1">
    <source>
        <dbReference type="EMBL" id="JAD59849.1"/>
    </source>
</evidence>
<reference evidence="1" key="2">
    <citation type="journal article" date="2015" name="Data Brief">
        <title>Shoot transcriptome of the giant reed, Arundo donax.</title>
        <authorList>
            <person name="Barrero R.A."/>
            <person name="Guerrero F.D."/>
            <person name="Moolhuijzen P."/>
            <person name="Goolsby J.A."/>
            <person name="Tidwell J."/>
            <person name="Bellgard S.E."/>
            <person name="Bellgard M.I."/>
        </authorList>
    </citation>
    <scope>NUCLEOTIDE SEQUENCE</scope>
    <source>
        <tissue evidence="1">Shoot tissue taken approximately 20 cm above the soil surface</tissue>
    </source>
</reference>
<accession>A0A0A9B750</accession>
<protein>
    <submittedName>
        <fullName evidence="1">Uncharacterized protein</fullName>
    </submittedName>
</protein>
<name>A0A0A9B750_ARUDO</name>